<dbReference type="EMBL" id="JABZEC010000003">
    <property type="protein sequence ID" value="NVY96463.1"/>
    <property type="molecule type" value="Genomic_DNA"/>
</dbReference>
<evidence type="ECO:0000256" key="1">
    <source>
        <dbReference type="SAM" id="Phobius"/>
    </source>
</evidence>
<name>A0A850R0M5_9LACO</name>
<protein>
    <recommendedName>
        <fullName evidence="4">ABC transporter permease</fullName>
    </recommendedName>
</protein>
<dbReference type="RefSeq" id="WP_176942620.1">
    <property type="nucleotide sequence ID" value="NZ_JABZEC010000003.1"/>
</dbReference>
<feature type="transmembrane region" description="Helical" evidence="1">
    <location>
        <begin position="32"/>
        <end position="51"/>
    </location>
</feature>
<organism evidence="2 3">
    <name type="scientific">Bombilactobacillus apium</name>
    <dbReference type="NCBI Taxonomy" id="2675299"/>
    <lineage>
        <taxon>Bacteria</taxon>
        <taxon>Bacillati</taxon>
        <taxon>Bacillota</taxon>
        <taxon>Bacilli</taxon>
        <taxon>Lactobacillales</taxon>
        <taxon>Lactobacillaceae</taxon>
        <taxon>Bombilactobacillus</taxon>
    </lineage>
</organism>
<dbReference type="Proteomes" id="UP000563523">
    <property type="component" value="Unassembled WGS sequence"/>
</dbReference>
<keyword evidence="3" id="KW-1185">Reference proteome</keyword>
<evidence type="ECO:0008006" key="4">
    <source>
        <dbReference type="Google" id="ProtNLM"/>
    </source>
</evidence>
<dbReference type="AlphaFoldDB" id="A0A850R0M5"/>
<evidence type="ECO:0000313" key="2">
    <source>
        <dbReference type="EMBL" id="NVY96463.1"/>
    </source>
</evidence>
<evidence type="ECO:0000313" key="3">
    <source>
        <dbReference type="Proteomes" id="UP000563523"/>
    </source>
</evidence>
<keyword evidence="1" id="KW-0472">Membrane</keyword>
<reference evidence="2 3" key="1">
    <citation type="submission" date="2020-06" db="EMBL/GenBank/DDBJ databases">
        <authorList>
            <person name="Kang J."/>
        </authorList>
    </citation>
    <scope>NUCLEOTIDE SEQUENCE [LARGE SCALE GENOMIC DNA]</scope>
    <source>
        <strain evidence="2 3">DCY120</strain>
    </source>
</reference>
<sequence length="56" mass="6838">MKSNPLNMTNLTRQYYNYLTYYETSRLSINQLLLGTTVYLLLFFILGYLVFRKKRF</sequence>
<comment type="caution">
    <text evidence="2">The sequence shown here is derived from an EMBL/GenBank/DDBJ whole genome shotgun (WGS) entry which is preliminary data.</text>
</comment>
<keyword evidence="1" id="KW-1133">Transmembrane helix</keyword>
<gene>
    <name evidence="2" type="ORF">HU830_04670</name>
</gene>
<proteinExistence type="predicted"/>
<accession>A0A850R0M5</accession>
<keyword evidence="1" id="KW-0812">Transmembrane</keyword>